<name>A0A560II39_9PROT</name>
<dbReference type="OrthoDB" id="6064795at2"/>
<sequence>MSALSSATEAWGTPPAWVEALARECDSSNQRRAALRVGYSAATVSMVLSNRYKGDLKAVEAAVRDTLMRSTVTCPALGEISGEDCRRHQAAPFSAINPSAVAVFRACRGGCCHSRIGEAS</sequence>
<reference evidence="1 2" key="1">
    <citation type="submission" date="2019-06" db="EMBL/GenBank/DDBJ databases">
        <title>Genomic Encyclopedia of Type Strains, Phase IV (KMG-V): Genome sequencing to study the core and pangenomes of soil and plant-associated prokaryotes.</title>
        <authorList>
            <person name="Whitman W."/>
        </authorList>
    </citation>
    <scope>NUCLEOTIDE SEQUENCE [LARGE SCALE GENOMIC DNA]</scope>
    <source>
        <strain evidence="1 2">BR 11140</strain>
    </source>
</reference>
<dbReference type="AlphaFoldDB" id="A0A560II39"/>
<protein>
    <recommendedName>
        <fullName evidence="3">Transcriptional regulator</fullName>
    </recommendedName>
</protein>
<dbReference type="Gene3D" id="1.10.260.40">
    <property type="entry name" value="lambda repressor-like DNA-binding domains"/>
    <property type="match status" value="1"/>
</dbReference>
<comment type="caution">
    <text evidence="1">The sequence shown here is derived from an EMBL/GenBank/DDBJ whole genome shotgun (WGS) entry which is preliminary data.</text>
</comment>
<accession>A0A560II39</accession>
<gene>
    <name evidence="1" type="ORF">FBZ92_109206</name>
</gene>
<organism evidence="1 2">
    <name type="scientific">Nitrospirillum amazonense</name>
    <dbReference type="NCBI Taxonomy" id="28077"/>
    <lineage>
        <taxon>Bacteria</taxon>
        <taxon>Pseudomonadati</taxon>
        <taxon>Pseudomonadota</taxon>
        <taxon>Alphaproteobacteria</taxon>
        <taxon>Rhodospirillales</taxon>
        <taxon>Azospirillaceae</taxon>
        <taxon>Nitrospirillum</taxon>
    </lineage>
</organism>
<dbReference type="InterPro" id="IPR010982">
    <property type="entry name" value="Lambda_DNA-bd_dom_sf"/>
</dbReference>
<dbReference type="Proteomes" id="UP000318050">
    <property type="component" value="Unassembled WGS sequence"/>
</dbReference>
<dbReference type="GO" id="GO:0003677">
    <property type="term" value="F:DNA binding"/>
    <property type="evidence" value="ECO:0007669"/>
    <property type="project" value="InterPro"/>
</dbReference>
<evidence type="ECO:0008006" key="3">
    <source>
        <dbReference type="Google" id="ProtNLM"/>
    </source>
</evidence>
<proteinExistence type="predicted"/>
<evidence type="ECO:0000313" key="1">
    <source>
        <dbReference type="EMBL" id="TWB58713.1"/>
    </source>
</evidence>
<dbReference type="EMBL" id="VITT01000009">
    <property type="protein sequence ID" value="TWB58713.1"/>
    <property type="molecule type" value="Genomic_DNA"/>
</dbReference>
<evidence type="ECO:0000313" key="2">
    <source>
        <dbReference type="Proteomes" id="UP000318050"/>
    </source>
</evidence>